<evidence type="ECO:0000256" key="5">
    <source>
        <dbReference type="SAM" id="MobiDB-lite"/>
    </source>
</evidence>
<keyword evidence="2 4" id="KW-0863">Zinc-finger</keyword>
<sequence>KCPWRSRQRLMDSIKDLNPQNAVEFLNAAFDKLSLGEAADKGHLLDEAISHYDTFMGHVNLFLTSPVCELYSEEVNPGDLRALLAGVRVRLDRLNKMRAIRDKPPVPGAIPLTGPGAAASVNPEAAQALADRAVQGSEAAATEGALNEAAQRLTAELRRVSLEQLSSTKDFPVTTDADTQARTGGGGRPAAAAAPGSAPTPSGPLRQQHCANCGMLGHWGSGCSSGPKDIQTANLPIVAAAGMPTATASIDPDLAKCAPPAVSAVDSASASVSVPASQGSGAVGLVPSVMAASDSGSAWSDAQSGAGGGGQAAVVLGPPPSLQRCSRCRKVLYCSVRCQRAHWTQHKPVCRN</sequence>
<dbReference type="SUPFAM" id="SSF144232">
    <property type="entry name" value="HIT/MYND zinc finger-like"/>
    <property type="match status" value="1"/>
</dbReference>
<dbReference type="GO" id="GO:0008270">
    <property type="term" value="F:zinc ion binding"/>
    <property type="evidence" value="ECO:0007669"/>
    <property type="project" value="UniProtKB-KW"/>
</dbReference>
<feature type="domain" description="MYND-type" evidence="6">
    <location>
        <begin position="323"/>
        <end position="350"/>
    </location>
</feature>
<proteinExistence type="predicted"/>
<name>A0A8J4FNQ0_9CHLO</name>
<dbReference type="AlphaFoldDB" id="A0A8J4FNQ0"/>
<evidence type="ECO:0000256" key="3">
    <source>
        <dbReference type="ARBA" id="ARBA00022833"/>
    </source>
</evidence>
<protein>
    <recommendedName>
        <fullName evidence="6">MYND-type domain-containing protein</fullName>
    </recommendedName>
</protein>
<dbReference type="Pfam" id="PF01753">
    <property type="entry name" value="zf-MYND"/>
    <property type="match status" value="1"/>
</dbReference>
<evidence type="ECO:0000259" key="6">
    <source>
        <dbReference type="PROSITE" id="PS50865"/>
    </source>
</evidence>
<dbReference type="Proteomes" id="UP000722791">
    <property type="component" value="Unassembled WGS sequence"/>
</dbReference>
<evidence type="ECO:0000313" key="9">
    <source>
        <dbReference type="Proteomes" id="UP000747110"/>
    </source>
</evidence>
<reference evidence="7" key="1">
    <citation type="journal article" date="2021" name="Proc. Natl. Acad. Sci. U.S.A.">
        <title>Three genomes in the algal genus Volvox reveal the fate of a haploid sex-determining region after a transition to homothallism.</title>
        <authorList>
            <person name="Yamamoto K."/>
            <person name="Hamaji T."/>
            <person name="Kawai-Toyooka H."/>
            <person name="Matsuzaki R."/>
            <person name="Takahashi F."/>
            <person name="Nishimura Y."/>
            <person name="Kawachi M."/>
            <person name="Noguchi H."/>
            <person name="Minakuchi Y."/>
            <person name="Umen J.G."/>
            <person name="Toyoda A."/>
            <person name="Nozaki H."/>
        </authorList>
    </citation>
    <scope>NUCLEOTIDE SEQUENCE</scope>
    <source>
        <strain evidence="8">NIES-3785</strain>
        <strain evidence="7">NIES-3786</strain>
    </source>
</reference>
<evidence type="ECO:0000313" key="8">
    <source>
        <dbReference type="EMBL" id="GIM08285.1"/>
    </source>
</evidence>
<dbReference type="EMBL" id="BNCQ01000027">
    <property type="protein sequence ID" value="GIM08285.1"/>
    <property type="molecule type" value="Genomic_DNA"/>
</dbReference>
<keyword evidence="1" id="KW-0479">Metal-binding</keyword>
<evidence type="ECO:0000256" key="2">
    <source>
        <dbReference type="ARBA" id="ARBA00022771"/>
    </source>
</evidence>
<dbReference type="Proteomes" id="UP000747110">
    <property type="component" value="Unassembled WGS sequence"/>
</dbReference>
<dbReference type="OrthoDB" id="550852at2759"/>
<dbReference type="PROSITE" id="PS50865">
    <property type="entry name" value="ZF_MYND_2"/>
    <property type="match status" value="1"/>
</dbReference>
<keyword evidence="3" id="KW-0862">Zinc</keyword>
<feature type="region of interest" description="Disordered" evidence="5">
    <location>
        <begin position="168"/>
        <end position="205"/>
    </location>
</feature>
<dbReference type="InterPro" id="IPR002893">
    <property type="entry name" value="Znf_MYND"/>
</dbReference>
<dbReference type="EMBL" id="BNCP01000016">
    <property type="protein sequence ID" value="GIL79673.1"/>
    <property type="molecule type" value="Genomic_DNA"/>
</dbReference>
<organism evidence="7 9">
    <name type="scientific">Volvox reticuliferus</name>
    <dbReference type="NCBI Taxonomy" id="1737510"/>
    <lineage>
        <taxon>Eukaryota</taxon>
        <taxon>Viridiplantae</taxon>
        <taxon>Chlorophyta</taxon>
        <taxon>core chlorophytes</taxon>
        <taxon>Chlorophyceae</taxon>
        <taxon>CS clade</taxon>
        <taxon>Chlamydomonadales</taxon>
        <taxon>Volvocaceae</taxon>
        <taxon>Volvox</taxon>
    </lineage>
</organism>
<feature type="compositionally biased region" description="Low complexity" evidence="5">
    <location>
        <begin position="189"/>
        <end position="204"/>
    </location>
</feature>
<accession>A0A8J4FNQ0</accession>
<evidence type="ECO:0000313" key="7">
    <source>
        <dbReference type="EMBL" id="GIL79673.1"/>
    </source>
</evidence>
<evidence type="ECO:0000256" key="1">
    <source>
        <dbReference type="ARBA" id="ARBA00022723"/>
    </source>
</evidence>
<comment type="caution">
    <text evidence="7">The sequence shown here is derived from an EMBL/GenBank/DDBJ whole genome shotgun (WGS) entry which is preliminary data.</text>
</comment>
<dbReference type="Gene3D" id="6.10.140.2220">
    <property type="match status" value="1"/>
</dbReference>
<keyword evidence="9" id="KW-1185">Reference proteome</keyword>
<evidence type="ECO:0000256" key="4">
    <source>
        <dbReference type="PROSITE-ProRule" id="PRU00134"/>
    </source>
</evidence>
<feature type="non-terminal residue" evidence="7">
    <location>
        <position position="1"/>
    </location>
</feature>
<gene>
    <name evidence="7" type="ORF">Vretifemale_8969</name>
    <name evidence="8" type="ORF">Vretimale_12255</name>
</gene>